<dbReference type="InterPro" id="IPR052179">
    <property type="entry name" value="DD-CPase-like"/>
</dbReference>
<dbReference type="PANTHER" id="PTHR34385:SF1">
    <property type="entry name" value="PEPTIDOGLYCAN L-ALANYL-D-GLUTAMATE ENDOPEPTIDASE CWLK"/>
    <property type="match status" value="1"/>
</dbReference>
<dbReference type="RefSeq" id="WP_207669316.1">
    <property type="nucleotide sequence ID" value="NZ_SOAZ01000012.1"/>
</dbReference>
<proteinExistence type="predicted"/>
<dbReference type="InterPro" id="IPR009045">
    <property type="entry name" value="Zn_M74/Hedgehog-like"/>
</dbReference>
<dbReference type="Pfam" id="PF02557">
    <property type="entry name" value="VanY"/>
    <property type="match status" value="1"/>
</dbReference>
<feature type="region of interest" description="Disordered" evidence="1">
    <location>
        <begin position="39"/>
        <end position="117"/>
    </location>
</feature>
<sequence length="315" mass="34390">MHGTKFISMLLAISTILISCGGDNNFRVSNESKNLSAAQNAVASNNNSLHEKTRESAAKAPEALQGTVQSSKKNETVESNQSTTKASNGSANKSKLQNQQPSTKAKGSSSQKNTTSSNIQGAVLVTNLQSTMVLVNKRSYLPANWEPSDLVKVNVLYKGKRGNNRMRREAAEALNSLFAAAQKDGIILAAVSGFRSYEYQKSLFARHAAQLGETEARKISAYPGQSEHQTGLAMDVSCASLGYTLKESFGNTPEGKWLRSHAAEYGFIIRYPKGKESITGYSYEPWHIRYVGREAAEEIMSKNITLEEYIGMQNS</sequence>
<feature type="domain" description="D-alanyl-D-alanine carboxypeptidase-like core" evidence="2">
    <location>
        <begin position="164"/>
        <end position="292"/>
    </location>
</feature>
<accession>A0A4R7KL21</accession>
<keyword evidence="3" id="KW-0121">Carboxypeptidase</keyword>
<dbReference type="SUPFAM" id="SSF55166">
    <property type="entry name" value="Hedgehog/DD-peptidase"/>
    <property type="match status" value="1"/>
</dbReference>
<organism evidence="3 4">
    <name type="scientific">Fonticella tunisiensis</name>
    <dbReference type="NCBI Taxonomy" id="1096341"/>
    <lineage>
        <taxon>Bacteria</taxon>
        <taxon>Bacillati</taxon>
        <taxon>Bacillota</taxon>
        <taxon>Clostridia</taxon>
        <taxon>Eubacteriales</taxon>
        <taxon>Clostridiaceae</taxon>
        <taxon>Fonticella</taxon>
    </lineage>
</organism>
<gene>
    <name evidence="3" type="ORF">EDD71_11231</name>
</gene>
<protein>
    <submittedName>
        <fullName evidence="3">D-alanyl-D-alanine carboxypeptidase</fullName>
    </submittedName>
</protein>
<evidence type="ECO:0000256" key="1">
    <source>
        <dbReference type="SAM" id="MobiDB-lite"/>
    </source>
</evidence>
<dbReference type="PROSITE" id="PS51257">
    <property type="entry name" value="PROKAR_LIPOPROTEIN"/>
    <property type="match status" value="1"/>
</dbReference>
<keyword evidence="3" id="KW-0645">Protease</keyword>
<name>A0A4R7KL21_9CLOT</name>
<evidence type="ECO:0000313" key="4">
    <source>
        <dbReference type="Proteomes" id="UP000295325"/>
    </source>
</evidence>
<evidence type="ECO:0000259" key="2">
    <source>
        <dbReference type="Pfam" id="PF02557"/>
    </source>
</evidence>
<dbReference type="AlphaFoldDB" id="A0A4R7KL21"/>
<dbReference type="Proteomes" id="UP000295325">
    <property type="component" value="Unassembled WGS sequence"/>
</dbReference>
<keyword evidence="3" id="KW-0378">Hydrolase</keyword>
<comment type="caution">
    <text evidence="3">The sequence shown here is derived from an EMBL/GenBank/DDBJ whole genome shotgun (WGS) entry which is preliminary data.</text>
</comment>
<keyword evidence="4" id="KW-1185">Reference proteome</keyword>
<dbReference type="GO" id="GO:0006508">
    <property type="term" value="P:proteolysis"/>
    <property type="evidence" value="ECO:0007669"/>
    <property type="project" value="InterPro"/>
</dbReference>
<dbReference type="InterPro" id="IPR058193">
    <property type="entry name" value="VanY/YodJ_core_dom"/>
</dbReference>
<dbReference type="PANTHER" id="PTHR34385">
    <property type="entry name" value="D-ALANYL-D-ALANINE CARBOXYPEPTIDASE"/>
    <property type="match status" value="1"/>
</dbReference>
<dbReference type="InterPro" id="IPR003709">
    <property type="entry name" value="VanY-like_core_dom"/>
</dbReference>
<evidence type="ECO:0000313" key="3">
    <source>
        <dbReference type="EMBL" id="TDT57251.1"/>
    </source>
</evidence>
<dbReference type="EMBL" id="SOAZ01000012">
    <property type="protein sequence ID" value="TDT57251.1"/>
    <property type="molecule type" value="Genomic_DNA"/>
</dbReference>
<dbReference type="GO" id="GO:0004180">
    <property type="term" value="F:carboxypeptidase activity"/>
    <property type="evidence" value="ECO:0007669"/>
    <property type="project" value="UniProtKB-KW"/>
</dbReference>
<feature type="compositionally biased region" description="Low complexity" evidence="1">
    <location>
        <begin position="39"/>
        <end position="48"/>
    </location>
</feature>
<reference evidence="3 4" key="1">
    <citation type="submission" date="2019-03" db="EMBL/GenBank/DDBJ databases">
        <title>Genomic Encyclopedia of Type Strains, Phase IV (KMG-IV): sequencing the most valuable type-strain genomes for metagenomic binning, comparative biology and taxonomic classification.</title>
        <authorList>
            <person name="Goeker M."/>
        </authorList>
    </citation>
    <scope>NUCLEOTIDE SEQUENCE [LARGE SCALE GENOMIC DNA]</scope>
    <source>
        <strain evidence="3 4">DSM 24455</strain>
    </source>
</reference>
<dbReference type="CDD" id="cd14852">
    <property type="entry name" value="LD-carboxypeptidase"/>
    <property type="match status" value="1"/>
</dbReference>
<feature type="compositionally biased region" description="Polar residues" evidence="1">
    <location>
        <begin position="66"/>
        <end position="117"/>
    </location>
</feature>
<dbReference type="Gene3D" id="3.30.1380.10">
    <property type="match status" value="1"/>
</dbReference>